<dbReference type="AlphaFoldDB" id="E9GP39"/>
<proteinExistence type="predicted"/>
<gene>
    <name evidence="2" type="ORF">DAPPUDRAFT_245808</name>
</gene>
<dbReference type="InParanoid" id="E9GP39"/>
<dbReference type="EMBL" id="GL732556">
    <property type="protein sequence ID" value="EFX78575.1"/>
    <property type="molecule type" value="Genomic_DNA"/>
</dbReference>
<evidence type="ECO:0000313" key="3">
    <source>
        <dbReference type="Proteomes" id="UP000000305"/>
    </source>
</evidence>
<keyword evidence="3" id="KW-1185">Reference proteome</keyword>
<protein>
    <submittedName>
        <fullName evidence="2">Uncharacterized protein</fullName>
    </submittedName>
</protein>
<evidence type="ECO:0000256" key="1">
    <source>
        <dbReference type="SAM" id="MobiDB-lite"/>
    </source>
</evidence>
<sequence>MNRYGTSSYKLAIHLDPITDLLNPSNNRNESSNFELAIPDPNLVLPRIVLQMTVHLQMAEGDGVQSFLAIFSENIDEGRKTYHNFGPQAAMVFDSPEGIAFVKKWLEVINLYQKERRAAYQNMKEGSSLGEQGRGSVTAGDENESESIEHEDGRVEENPVPPIIASTPSISPESQP</sequence>
<reference evidence="2 3" key="1">
    <citation type="journal article" date="2011" name="Science">
        <title>The ecoresponsive genome of Daphnia pulex.</title>
        <authorList>
            <person name="Colbourne J.K."/>
            <person name="Pfrender M.E."/>
            <person name="Gilbert D."/>
            <person name="Thomas W.K."/>
            <person name="Tucker A."/>
            <person name="Oakley T.H."/>
            <person name="Tokishita S."/>
            <person name="Aerts A."/>
            <person name="Arnold G.J."/>
            <person name="Basu M.K."/>
            <person name="Bauer D.J."/>
            <person name="Caceres C.E."/>
            <person name="Carmel L."/>
            <person name="Casola C."/>
            <person name="Choi J.H."/>
            <person name="Detter J.C."/>
            <person name="Dong Q."/>
            <person name="Dusheyko S."/>
            <person name="Eads B.D."/>
            <person name="Frohlich T."/>
            <person name="Geiler-Samerotte K.A."/>
            <person name="Gerlach D."/>
            <person name="Hatcher P."/>
            <person name="Jogdeo S."/>
            <person name="Krijgsveld J."/>
            <person name="Kriventseva E.V."/>
            <person name="Kultz D."/>
            <person name="Laforsch C."/>
            <person name="Lindquist E."/>
            <person name="Lopez J."/>
            <person name="Manak J.R."/>
            <person name="Muller J."/>
            <person name="Pangilinan J."/>
            <person name="Patwardhan R.P."/>
            <person name="Pitluck S."/>
            <person name="Pritham E.J."/>
            <person name="Rechtsteiner A."/>
            <person name="Rho M."/>
            <person name="Rogozin I.B."/>
            <person name="Sakarya O."/>
            <person name="Salamov A."/>
            <person name="Schaack S."/>
            <person name="Shapiro H."/>
            <person name="Shiga Y."/>
            <person name="Skalitzky C."/>
            <person name="Smith Z."/>
            <person name="Souvorov A."/>
            <person name="Sung W."/>
            <person name="Tang Z."/>
            <person name="Tsuchiya D."/>
            <person name="Tu H."/>
            <person name="Vos H."/>
            <person name="Wang M."/>
            <person name="Wolf Y.I."/>
            <person name="Yamagata H."/>
            <person name="Yamada T."/>
            <person name="Ye Y."/>
            <person name="Shaw J.R."/>
            <person name="Andrews J."/>
            <person name="Crease T.J."/>
            <person name="Tang H."/>
            <person name="Lucas S.M."/>
            <person name="Robertson H.M."/>
            <person name="Bork P."/>
            <person name="Koonin E.V."/>
            <person name="Zdobnov E.M."/>
            <person name="Grigoriev I.V."/>
            <person name="Lynch M."/>
            <person name="Boore J.L."/>
        </authorList>
    </citation>
    <scope>NUCLEOTIDE SEQUENCE [LARGE SCALE GENOMIC DNA]</scope>
</reference>
<organism evidence="2 3">
    <name type="scientific">Daphnia pulex</name>
    <name type="common">Water flea</name>
    <dbReference type="NCBI Taxonomy" id="6669"/>
    <lineage>
        <taxon>Eukaryota</taxon>
        <taxon>Metazoa</taxon>
        <taxon>Ecdysozoa</taxon>
        <taxon>Arthropoda</taxon>
        <taxon>Crustacea</taxon>
        <taxon>Branchiopoda</taxon>
        <taxon>Diplostraca</taxon>
        <taxon>Cladocera</taxon>
        <taxon>Anomopoda</taxon>
        <taxon>Daphniidae</taxon>
        <taxon>Daphnia</taxon>
    </lineage>
</organism>
<dbReference type="Proteomes" id="UP000000305">
    <property type="component" value="Unassembled WGS sequence"/>
</dbReference>
<dbReference type="HOGENOM" id="CLU_1526733_0_0_1"/>
<name>E9GP39_DAPPU</name>
<feature type="region of interest" description="Disordered" evidence="1">
    <location>
        <begin position="123"/>
        <end position="176"/>
    </location>
</feature>
<dbReference type="OrthoDB" id="10577278at2759"/>
<feature type="compositionally biased region" description="Basic and acidic residues" evidence="1">
    <location>
        <begin position="147"/>
        <end position="157"/>
    </location>
</feature>
<accession>E9GP39</accession>
<feature type="compositionally biased region" description="Low complexity" evidence="1">
    <location>
        <begin position="163"/>
        <end position="176"/>
    </location>
</feature>
<evidence type="ECO:0000313" key="2">
    <source>
        <dbReference type="EMBL" id="EFX78575.1"/>
    </source>
</evidence>
<dbReference type="KEGG" id="dpx:DAPPUDRAFT_245808"/>